<comment type="caution">
    <text evidence="2">The sequence shown here is derived from an EMBL/GenBank/DDBJ whole genome shotgun (WGS) entry which is preliminary data.</text>
</comment>
<dbReference type="EMBL" id="JBHLVX010000064">
    <property type="protein sequence ID" value="MFC0269633.1"/>
    <property type="molecule type" value="Genomic_DNA"/>
</dbReference>
<evidence type="ECO:0000313" key="3">
    <source>
        <dbReference type="Proteomes" id="UP001589814"/>
    </source>
</evidence>
<dbReference type="RefSeq" id="WP_019953222.1">
    <property type="nucleotide sequence ID" value="NZ_JBHLVX010000064.1"/>
</dbReference>
<sequence length="106" mass="12197">MGKATKHDIEEFHYARFKQALQEFNVVPESTGEARVVCAKLRKAARAKFYGMGVAAVLTGILTLMMIVGFMILPLGIVCLFQGRREVRRIRRYEERYIRERFTAIG</sequence>
<keyword evidence="3" id="KW-1185">Reference proteome</keyword>
<protein>
    <submittedName>
        <fullName evidence="2">Uncharacterized protein</fullName>
    </submittedName>
</protein>
<evidence type="ECO:0000256" key="1">
    <source>
        <dbReference type="SAM" id="Phobius"/>
    </source>
</evidence>
<proteinExistence type="predicted"/>
<reference evidence="2 3" key="1">
    <citation type="submission" date="2024-09" db="EMBL/GenBank/DDBJ databases">
        <authorList>
            <person name="Sun Q."/>
            <person name="Mori K."/>
        </authorList>
    </citation>
    <scope>NUCLEOTIDE SEQUENCE [LARGE SCALE GENOMIC DNA]</scope>
    <source>
        <strain evidence="2 3">CCM 7415</strain>
    </source>
</reference>
<accession>A0ABV6G7I8</accession>
<feature type="transmembrane region" description="Helical" evidence="1">
    <location>
        <begin position="49"/>
        <end position="81"/>
    </location>
</feature>
<keyword evidence="1" id="KW-1133">Transmembrane helix</keyword>
<organism evidence="2 3">
    <name type="scientific">Kushneria aurantia</name>
    <dbReference type="NCBI Taxonomy" id="504092"/>
    <lineage>
        <taxon>Bacteria</taxon>
        <taxon>Pseudomonadati</taxon>
        <taxon>Pseudomonadota</taxon>
        <taxon>Gammaproteobacteria</taxon>
        <taxon>Oceanospirillales</taxon>
        <taxon>Halomonadaceae</taxon>
        <taxon>Kushneria</taxon>
    </lineage>
</organism>
<keyword evidence="1" id="KW-0472">Membrane</keyword>
<keyword evidence="1" id="KW-0812">Transmembrane</keyword>
<evidence type="ECO:0000313" key="2">
    <source>
        <dbReference type="EMBL" id="MFC0269633.1"/>
    </source>
</evidence>
<dbReference type="Proteomes" id="UP001589814">
    <property type="component" value="Unassembled WGS sequence"/>
</dbReference>
<name>A0ABV6G7I8_9GAMM</name>
<gene>
    <name evidence="2" type="ORF">ACFFHW_16840</name>
</gene>